<accession>W8D008</accession>
<dbReference type="Proteomes" id="UP000204235">
    <property type="component" value="Segment"/>
</dbReference>
<protein>
    <submittedName>
        <fullName evidence="2">Virion structural protein</fullName>
    </submittedName>
</protein>
<reference evidence="2 3" key="1">
    <citation type="journal article" date="2014" name="FEMS Microbiol. Lett.">
        <title>The genome of the Erwinia amylovora phage PhiEaH1 reveals greater diversity and broadens the applicability of phages for the treatment of fire blight.</title>
        <authorList>
            <person name="Meczker K."/>
            <person name="Domotor D."/>
            <person name="Vass J."/>
            <person name="Rakhely G."/>
            <person name="Schneider G."/>
            <person name="Kovacs T."/>
        </authorList>
    </citation>
    <scope>NUCLEOTIDE SEQUENCE [LARGE SCALE GENOMIC DNA]</scope>
</reference>
<name>W8D008_9CAUD</name>
<dbReference type="GeneID" id="18501097"/>
<evidence type="ECO:0000313" key="2">
    <source>
        <dbReference type="EMBL" id="AGX01930.1"/>
    </source>
</evidence>
<feature type="compositionally biased region" description="Acidic residues" evidence="1">
    <location>
        <begin position="861"/>
        <end position="914"/>
    </location>
</feature>
<dbReference type="EMBL" id="KF623294">
    <property type="protein sequence ID" value="AGX01930.1"/>
    <property type="molecule type" value="Genomic_DNA"/>
</dbReference>
<feature type="region of interest" description="Disordered" evidence="1">
    <location>
        <begin position="847"/>
        <end position="925"/>
    </location>
</feature>
<dbReference type="OrthoDB" id="2372at10239"/>
<proteinExistence type="predicted"/>
<keyword evidence="3" id="KW-1185">Reference proteome</keyword>
<dbReference type="KEGG" id="vg:18501097"/>
<feature type="compositionally biased region" description="Low complexity" evidence="1">
    <location>
        <begin position="848"/>
        <end position="860"/>
    </location>
</feature>
<sequence>MGYKKNKVAPTSVRVKSQNTDFFHRNPRAAVVASKMIADRYSGQNKPGHGVDVPNESIFDVIINRRGRKNLDAETIMNLQPDIKLIKSLITSIVMSPIDMDSGGVTFKMTESTELPGVVYNPLLEVIRSHFTSYYDLNEVLPLAVGEALFDQGASIRVVVPEAAVDDMINGTTQRVSTEDYINSRLDADRLTFRPQGFLGPVMSGWKDNKRIPFDAHAAQKKVSLESAFTIQASATNTRFNSMATITDNIEILTVPILKERTRARMLRNAQMARLYQANRSVATESNQAQIRTLAGTLYKQTNGRSQVKNVEIMSAAHSASRSSIGHPMVMKWSSDSLVPAYVPGEEEKHLGYIGAIDENGHPIDVMEEMKQNISKGMGNLDNQQAMNLTSTLIQQTQILQSGYNVDMDKQSAAERLRLFTQVYEENILNRIKSGIYGHNVKLGDNESFYKVMLARHFANNHIHLVFIPAEQVAYFAYDYDKNGMGKSLLDDVKQVSTLRVMTTFANFMSAIANAVGRTKVTLNIDPRSPDPEKDYHILMDEYLRGQSNASPTDVTSAAEMFRTIRQMGVNFEVTGNDRIPNTTVQVDSYQSQKQMIDPEFTNELKTQQYMGLFVTPDMVDMTQQGDFAITRWTSNQLFAKRIKTIQQATCRHGKKLVTAYTLSSGELIKRLQQEIDGIKDKLPEKYKITESQGNVIRHQELIEDFMEDLMLELPTPSSTKYQTQLEEMNKYSGLLDEGIRHYVTNELLGGAMADEDSSHVDLMVNSIKSYMMREYMAREDILPELQELVRKGTEDNPSLDLSKEYMVHMTNIMNNLGDWGSAVKLRREKYLEMLQSKNPDYAEAIGSAGASADSSSSADSSDDSGDDEFDFDSEPPGMDEFDDGGDTDAEESPDETDTDTTGEADMAAEEEPAQEPAGDTEPTP</sequence>
<dbReference type="RefSeq" id="YP_009010261.1">
    <property type="nucleotide sequence ID" value="NC_023610.1"/>
</dbReference>
<evidence type="ECO:0000256" key="1">
    <source>
        <dbReference type="SAM" id="MobiDB-lite"/>
    </source>
</evidence>
<organism evidence="2 3">
    <name type="scientific">Erwinia phage PhiEaH1</name>
    <dbReference type="NCBI Taxonomy" id="1401669"/>
    <lineage>
        <taxon>Viruses</taxon>
        <taxon>Duplodnaviria</taxon>
        <taxon>Heunggongvirae</taxon>
        <taxon>Uroviricota</taxon>
        <taxon>Caudoviricetes</taxon>
        <taxon>Chimalliviridae</taxon>
        <taxon>Iapetusvirus</taxon>
        <taxon>Iapetusvirus EaH1</taxon>
    </lineage>
</organism>
<evidence type="ECO:0000313" key="3">
    <source>
        <dbReference type="Proteomes" id="UP000204235"/>
    </source>
</evidence>